<proteinExistence type="predicted"/>
<evidence type="ECO:0000313" key="2">
    <source>
        <dbReference type="Proteomes" id="UP000295537"/>
    </source>
</evidence>
<keyword evidence="2" id="KW-1185">Reference proteome</keyword>
<dbReference type="RefSeq" id="WP_132501998.1">
    <property type="nucleotide sequence ID" value="NZ_LVXA01000001.1"/>
</dbReference>
<dbReference type="AlphaFoldDB" id="A0A4R2N558"/>
<organism evidence="1 2">
    <name type="scientific">Nicoletella semolina</name>
    <dbReference type="NCBI Taxonomy" id="271160"/>
    <lineage>
        <taxon>Bacteria</taxon>
        <taxon>Pseudomonadati</taxon>
        <taxon>Pseudomonadota</taxon>
        <taxon>Gammaproteobacteria</taxon>
        <taxon>Pasteurellales</taxon>
        <taxon>Pasteurellaceae</taxon>
        <taxon>Nicoletella</taxon>
    </lineage>
</organism>
<dbReference type="InterPro" id="IPR016908">
    <property type="entry name" value="UCP029037"/>
</dbReference>
<reference evidence="1 2" key="1">
    <citation type="submission" date="2019-03" db="EMBL/GenBank/DDBJ databases">
        <title>Genomic Encyclopedia of Type Strains, Phase IV (KMG-IV): sequencing the most valuable type-strain genomes for metagenomic binning, comparative biology and taxonomic classification.</title>
        <authorList>
            <person name="Goeker M."/>
        </authorList>
    </citation>
    <scope>NUCLEOTIDE SEQUENCE [LARGE SCALE GENOMIC DNA]</scope>
    <source>
        <strain evidence="1 2">DSM 16380</strain>
    </source>
</reference>
<name>A0A4R2N558_9PAST</name>
<protein>
    <submittedName>
        <fullName evidence="1">Putative nucleic acid-binding Zn ribbon protein</fullName>
    </submittedName>
</protein>
<dbReference type="PIRSF" id="PIRSF029037">
    <property type="entry name" value="UCP029037_Zn_ribbon"/>
    <property type="match status" value="1"/>
</dbReference>
<gene>
    <name evidence="1" type="ORF">EV693_11634</name>
</gene>
<dbReference type="Proteomes" id="UP000295537">
    <property type="component" value="Unassembled WGS sequence"/>
</dbReference>
<comment type="caution">
    <text evidence="1">The sequence shown here is derived from an EMBL/GenBank/DDBJ whole genome shotgun (WGS) entry which is preliminary data.</text>
</comment>
<dbReference type="Pfam" id="PF10071">
    <property type="entry name" value="DUF2310"/>
    <property type="match status" value="1"/>
</dbReference>
<accession>A0A4R2N558</accession>
<sequence length="254" mass="29596">MFRAVAYFSYQDFKQDPVLLINQVVNQWRLNGQIMGREVAVTHRIENAQAQFEVHLCLPEQVSLFNENNNVFVSEALLQAEENGVALEAFEILGRDYQAEETSCTVSEFQLLYTTHLDSCSPLYNGETFQPIPLYNLSDYPELTEKLIKWQENWQACDQLQMNGGVLEMQALAEISEYHSQLSQQGLELAKTVEKITHIPTFYYLYRLGKDVVQEQQRHCPNCQGHWRLAEPLHDIFHFKCDRCRLISNLSWEL</sequence>
<dbReference type="OrthoDB" id="5589102at2"/>
<dbReference type="EMBL" id="SLXJ01000016">
    <property type="protein sequence ID" value="TCP15918.1"/>
    <property type="molecule type" value="Genomic_DNA"/>
</dbReference>
<evidence type="ECO:0000313" key="1">
    <source>
        <dbReference type="EMBL" id="TCP15918.1"/>
    </source>
</evidence>